<accession>A0A832D1Y6</accession>
<dbReference type="AlphaFoldDB" id="A0A832D1Y6"/>
<comment type="caution">
    <text evidence="10">The sequence shown here is derived from an EMBL/GenBank/DDBJ whole genome shotgun (WGS) entry which is preliminary data.</text>
</comment>
<dbReference type="Gene3D" id="3.40.50.300">
    <property type="entry name" value="P-loop containing nucleotide triphosphate hydrolases"/>
    <property type="match status" value="1"/>
</dbReference>
<feature type="transmembrane region" description="Helical" evidence="7">
    <location>
        <begin position="201"/>
        <end position="219"/>
    </location>
</feature>
<dbReference type="EMBL" id="DSVI01000010">
    <property type="protein sequence ID" value="HGT48138.1"/>
    <property type="molecule type" value="Genomic_DNA"/>
</dbReference>
<evidence type="ECO:0000256" key="7">
    <source>
        <dbReference type="SAM" id="Phobius"/>
    </source>
</evidence>
<proteinExistence type="predicted"/>
<dbReference type="FunFam" id="3.40.50.300:FF:000218">
    <property type="entry name" value="Multidrug ABC transporter ATP-binding protein"/>
    <property type="match status" value="1"/>
</dbReference>
<dbReference type="Pfam" id="PF00005">
    <property type="entry name" value="ABC_tran"/>
    <property type="match status" value="1"/>
</dbReference>
<dbReference type="InterPro" id="IPR017871">
    <property type="entry name" value="ABC_transporter-like_CS"/>
</dbReference>
<dbReference type="InterPro" id="IPR036640">
    <property type="entry name" value="ABC1_TM_sf"/>
</dbReference>
<keyword evidence="3" id="KW-0547">Nucleotide-binding</keyword>
<evidence type="ECO:0000256" key="3">
    <source>
        <dbReference type="ARBA" id="ARBA00022741"/>
    </source>
</evidence>
<dbReference type="Gene3D" id="1.20.1560.10">
    <property type="entry name" value="ABC transporter type 1, transmembrane domain"/>
    <property type="match status" value="1"/>
</dbReference>
<dbReference type="Pfam" id="PF00664">
    <property type="entry name" value="ABC_membrane"/>
    <property type="match status" value="1"/>
</dbReference>
<keyword evidence="2 7" id="KW-0812">Transmembrane</keyword>
<organism evidence="10">
    <name type="scientific">Ignavibacterium album</name>
    <dbReference type="NCBI Taxonomy" id="591197"/>
    <lineage>
        <taxon>Bacteria</taxon>
        <taxon>Pseudomonadati</taxon>
        <taxon>Ignavibacteriota</taxon>
        <taxon>Ignavibacteria</taxon>
        <taxon>Ignavibacteriales</taxon>
        <taxon>Ignavibacteriaceae</taxon>
        <taxon>Ignavibacterium</taxon>
    </lineage>
</organism>
<evidence type="ECO:0000259" key="8">
    <source>
        <dbReference type="PROSITE" id="PS50893"/>
    </source>
</evidence>
<keyword evidence="4 10" id="KW-0067">ATP-binding</keyword>
<evidence type="ECO:0000256" key="5">
    <source>
        <dbReference type="ARBA" id="ARBA00022989"/>
    </source>
</evidence>
<dbReference type="CDD" id="cd03251">
    <property type="entry name" value="ABCC_MsbA"/>
    <property type="match status" value="1"/>
</dbReference>
<dbReference type="SUPFAM" id="SSF52540">
    <property type="entry name" value="P-loop containing nucleoside triphosphate hydrolases"/>
    <property type="match status" value="1"/>
</dbReference>
<dbReference type="PROSITE" id="PS50929">
    <property type="entry name" value="ABC_TM1F"/>
    <property type="match status" value="1"/>
</dbReference>
<sequence>MNTYLRIISYVRPYWKHLVLTFLFTIFYALLNGASVYLTIPLLDTLFQESAAKKVQQQTQIEQAKSFLPDWIQDIQHSVTQTFNNYILSGDKADVLIKICFVILIAFLFKNIFAYLQGYFMSYVEYGAMKDLRDEAYRHLHKLPISYFKRERVGNLISRFTNDVNIVQSSISATFSNLIKEPLTILVFLGIALSISWQLTLFALIILPFSMAIIAWIGFKLRRQTTKLQEKLADITSILQETISGVKIVKAFGMEDFENKRFMKETREFFRLVLRIVRVRNASSPLTEFLSVIVGAFIIYYGGLLVLEKNTITASQFLGFLFAIFQMMPPIKELSSVNNRIQEASAAGDRIFEILDTEPDIKNAPDAIELKEFQKTIHFKNVSFKYDDSEEWVLNDINFSVNKGEIIALVGPSGGGKSTLVDLIPRFYDPTEGSIILDEVDIRKYTLQSLRAKMGIVTQETFLFNTTIRENIAYGLTECPMEKIIEAAKTANAHNFIMEMPQQYETIIGERGVKLSGGQRQRLTIARALLKNPEIMIFDEATSALDNESEILVQEAIERLMKNRTTFVIAHRLSTIRNATKIIVIDRGKITQQGTHEQLIADEKGLYKKLYEMQFRDNGD</sequence>
<dbReference type="CDD" id="cd18552">
    <property type="entry name" value="ABC_6TM_MsbA_like"/>
    <property type="match status" value="1"/>
</dbReference>
<dbReference type="GO" id="GO:0005886">
    <property type="term" value="C:plasma membrane"/>
    <property type="evidence" value="ECO:0007669"/>
    <property type="project" value="UniProtKB-SubCell"/>
</dbReference>
<evidence type="ECO:0000256" key="4">
    <source>
        <dbReference type="ARBA" id="ARBA00022840"/>
    </source>
</evidence>
<keyword evidence="5 7" id="KW-1133">Transmembrane helix</keyword>
<dbReference type="SUPFAM" id="SSF90123">
    <property type="entry name" value="ABC transporter transmembrane region"/>
    <property type="match status" value="1"/>
</dbReference>
<dbReference type="InterPro" id="IPR003439">
    <property type="entry name" value="ABC_transporter-like_ATP-bd"/>
</dbReference>
<feature type="domain" description="ABC transmembrane type-1" evidence="9">
    <location>
        <begin position="19"/>
        <end position="343"/>
    </location>
</feature>
<dbReference type="GO" id="GO:0016887">
    <property type="term" value="F:ATP hydrolysis activity"/>
    <property type="evidence" value="ECO:0007669"/>
    <property type="project" value="InterPro"/>
</dbReference>
<evidence type="ECO:0000256" key="6">
    <source>
        <dbReference type="ARBA" id="ARBA00023136"/>
    </source>
</evidence>
<protein>
    <submittedName>
        <fullName evidence="10">ABC transporter ATP-binding protein</fullName>
    </submittedName>
</protein>
<feature type="transmembrane region" description="Helical" evidence="7">
    <location>
        <begin position="95"/>
        <end position="116"/>
    </location>
</feature>
<dbReference type="GO" id="GO:0015421">
    <property type="term" value="F:ABC-type oligopeptide transporter activity"/>
    <property type="evidence" value="ECO:0007669"/>
    <property type="project" value="TreeGrafter"/>
</dbReference>
<feature type="domain" description="ABC transporter" evidence="8">
    <location>
        <begin position="377"/>
        <end position="612"/>
    </location>
</feature>
<dbReference type="InterPro" id="IPR003593">
    <property type="entry name" value="AAA+_ATPase"/>
</dbReference>
<dbReference type="PANTHER" id="PTHR43394:SF1">
    <property type="entry name" value="ATP-BINDING CASSETTE SUB-FAMILY B MEMBER 10, MITOCHONDRIAL"/>
    <property type="match status" value="1"/>
</dbReference>
<evidence type="ECO:0000313" key="10">
    <source>
        <dbReference type="EMBL" id="HGT48138.1"/>
    </source>
</evidence>
<dbReference type="PANTHER" id="PTHR43394">
    <property type="entry name" value="ATP-DEPENDENT PERMEASE MDL1, MITOCHONDRIAL"/>
    <property type="match status" value="1"/>
</dbReference>
<dbReference type="PROSITE" id="PS00211">
    <property type="entry name" value="ABC_TRANSPORTER_1"/>
    <property type="match status" value="1"/>
</dbReference>
<dbReference type="InterPro" id="IPR039421">
    <property type="entry name" value="Type_1_exporter"/>
</dbReference>
<evidence type="ECO:0000256" key="2">
    <source>
        <dbReference type="ARBA" id="ARBA00022692"/>
    </source>
</evidence>
<reference evidence="10" key="1">
    <citation type="journal article" date="2020" name="mSystems">
        <title>Genome- and Community-Level Interaction Insights into Carbon Utilization and Element Cycling Functions of Hydrothermarchaeota in Hydrothermal Sediment.</title>
        <authorList>
            <person name="Zhou Z."/>
            <person name="Liu Y."/>
            <person name="Xu W."/>
            <person name="Pan J."/>
            <person name="Luo Z.H."/>
            <person name="Li M."/>
        </authorList>
    </citation>
    <scope>NUCLEOTIDE SEQUENCE [LARGE SCALE GENOMIC DNA]</scope>
    <source>
        <strain evidence="10">SpSt-500</strain>
    </source>
</reference>
<evidence type="ECO:0000259" key="9">
    <source>
        <dbReference type="PROSITE" id="PS50929"/>
    </source>
</evidence>
<feature type="transmembrane region" description="Helical" evidence="7">
    <location>
        <begin position="286"/>
        <end position="307"/>
    </location>
</feature>
<keyword evidence="6 7" id="KW-0472">Membrane</keyword>
<evidence type="ECO:0000256" key="1">
    <source>
        <dbReference type="ARBA" id="ARBA00004651"/>
    </source>
</evidence>
<dbReference type="SMART" id="SM00382">
    <property type="entry name" value="AAA"/>
    <property type="match status" value="1"/>
</dbReference>
<feature type="transmembrane region" description="Helical" evidence="7">
    <location>
        <begin position="20"/>
        <end position="40"/>
    </location>
</feature>
<gene>
    <name evidence="10" type="ORF">ENS56_08885</name>
</gene>
<dbReference type="InterPro" id="IPR027417">
    <property type="entry name" value="P-loop_NTPase"/>
</dbReference>
<dbReference type="PROSITE" id="PS50893">
    <property type="entry name" value="ABC_TRANSPORTER_2"/>
    <property type="match status" value="1"/>
</dbReference>
<dbReference type="GO" id="GO:0005524">
    <property type="term" value="F:ATP binding"/>
    <property type="evidence" value="ECO:0007669"/>
    <property type="project" value="UniProtKB-KW"/>
</dbReference>
<dbReference type="InterPro" id="IPR011527">
    <property type="entry name" value="ABC1_TM_dom"/>
</dbReference>
<comment type="subcellular location">
    <subcellularLocation>
        <location evidence="1">Cell membrane</location>
        <topology evidence="1">Multi-pass membrane protein</topology>
    </subcellularLocation>
</comment>
<name>A0A832D1Y6_9BACT</name>